<sequence>MVEIEKNKRKSYSGTRGRRRPKRSISCGNTDVCTVKRARRLSFLMEKYYKKIERTRIGKKEKVKIDVSEDISLDDILPYDLSYYTYHGSLTTPPCYETVQWIMMRCPIRVSGEAFEAFGNVPDSEGHPLRKYGIRRPLQRGIADHPKVTVERNFRCGSTGNMRNVCNRRG</sequence>
<comment type="similarity">
    <text evidence="2">Belongs to the alpha-carbonic anhydrase family.</text>
</comment>
<evidence type="ECO:0000259" key="10">
    <source>
        <dbReference type="PROSITE" id="PS51144"/>
    </source>
</evidence>
<dbReference type="InterPro" id="IPR036398">
    <property type="entry name" value="CA_dom_sf"/>
</dbReference>
<comment type="catalytic activity">
    <reaction evidence="8">
        <text>hydrogencarbonate + H(+) = CO2 + H2O</text>
        <dbReference type="Rhea" id="RHEA:10748"/>
        <dbReference type="ChEBI" id="CHEBI:15377"/>
        <dbReference type="ChEBI" id="CHEBI:15378"/>
        <dbReference type="ChEBI" id="CHEBI:16526"/>
        <dbReference type="ChEBI" id="CHEBI:17544"/>
        <dbReference type="EC" id="4.2.1.1"/>
    </reaction>
</comment>
<feature type="domain" description="Alpha-carbonic anhydrase" evidence="10">
    <location>
        <begin position="1"/>
        <end position="146"/>
    </location>
</feature>
<dbReference type="GeneID" id="111105097"/>
<dbReference type="EC" id="4.2.1.1" evidence="3"/>
<comment type="subcellular location">
    <subcellularLocation>
        <location evidence="1">Secreted</location>
    </subcellularLocation>
</comment>
<dbReference type="PROSITE" id="PS51144">
    <property type="entry name" value="ALPHA_CA_2"/>
    <property type="match status" value="1"/>
</dbReference>
<dbReference type="InterPro" id="IPR023561">
    <property type="entry name" value="Carbonic_anhydrase_a-class"/>
</dbReference>
<dbReference type="PANTHER" id="PTHR18952:SF265">
    <property type="entry name" value="CARBONIC ANHYDRASE"/>
    <property type="match status" value="1"/>
</dbReference>
<dbReference type="GO" id="GO:0008270">
    <property type="term" value="F:zinc ion binding"/>
    <property type="evidence" value="ECO:0007669"/>
    <property type="project" value="InterPro"/>
</dbReference>
<reference evidence="12" key="1">
    <citation type="submission" date="2025-08" db="UniProtKB">
        <authorList>
            <consortium name="RefSeq"/>
        </authorList>
    </citation>
    <scope>IDENTIFICATION</scope>
    <source>
        <tissue evidence="12">Whole sample</tissue>
    </source>
</reference>
<protein>
    <recommendedName>
        <fullName evidence="3">carbonic anhydrase</fullName>
        <ecNumber evidence="3">4.2.1.1</ecNumber>
    </recommendedName>
</protein>
<keyword evidence="6" id="KW-0862">Zinc</keyword>
<evidence type="ECO:0000256" key="6">
    <source>
        <dbReference type="ARBA" id="ARBA00022833"/>
    </source>
</evidence>
<evidence type="ECO:0000256" key="7">
    <source>
        <dbReference type="ARBA" id="ARBA00023239"/>
    </source>
</evidence>
<keyword evidence="5" id="KW-0479">Metal-binding</keyword>
<feature type="compositionally biased region" description="Basic residues" evidence="9">
    <location>
        <begin position="7"/>
        <end position="23"/>
    </location>
</feature>
<evidence type="ECO:0000256" key="2">
    <source>
        <dbReference type="ARBA" id="ARBA00010718"/>
    </source>
</evidence>
<keyword evidence="7" id="KW-0456">Lyase</keyword>
<dbReference type="PANTHER" id="PTHR18952">
    <property type="entry name" value="CARBONIC ANHYDRASE"/>
    <property type="match status" value="1"/>
</dbReference>
<evidence type="ECO:0000256" key="1">
    <source>
        <dbReference type="ARBA" id="ARBA00004613"/>
    </source>
</evidence>
<evidence type="ECO:0000256" key="9">
    <source>
        <dbReference type="SAM" id="MobiDB-lite"/>
    </source>
</evidence>
<name>A0A8B8AWA3_CRAVI</name>
<evidence type="ECO:0000256" key="4">
    <source>
        <dbReference type="ARBA" id="ARBA00022525"/>
    </source>
</evidence>
<evidence type="ECO:0000313" key="12">
    <source>
        <dbReference type="RefSeq" id="XP_022294978.1"/>
    </source>
</evidence>
<keyword evidence="4" id="KW-0964">Secreted</keyword>
<dbReference type="Gene3D" id="3.10.200.10">
    <property type="entry name" value="Alpha carbonic anhydrase"/>
    <property type="match status" value="1"/>
</dbReference>
<dbReference type="SUPFAM" id="SSF51069">
    <property type="entry name" value="Carbonic anhydrase"/>
    <property type="match status" value="1"/>
</dbReference>
<organism evidence="11 12">
    <name type="scientific">Crassostrea virginica</name>
    <name type="common">Eastern oyster</name>
    <dbReference type="NCBI Taxonomy" id="6565"/>
    <lineage>
        <taxon>Eukaryota</taxon>
        <taxon>Metazoa</taxon>
        <taxon>Spiralia</taxon>
        <taxon>Lophotrochozoa</taxon>
        <taxon>Mollusca</taxon>
        <taxon>Bivalvia</taxon>
        <taxon>Autobranchia</taxon>
        <taxon>Pteriomorphia</taxon>
        <taxon>Ostreida</taxon>
        <taxon>Ostreoidea</taxon>
        <taxon>Ostreidae</taxon>
        <taxon>Crassostrea</taxon>
    </lineage>
</organism>
<dbReference type="InterPro" id="IPR001148">
    <property type="entry name" value="CA_dom"/>
</dbReference>
<keyword evidence="11" id="KW-1185">Reference proteome</keyword>
<evidence type="ECO:0000256" key="5">
    <source>
        <dbReference type="ARBA" id="ARBA00022723"/>
    </source>
</evidence>
<accession>A0A8B8AWA3</accession>
<dbReference type="GO" id="GO:0004089">
    <property type="term" value="F:carbonate dehydratase activity"/>
    <property type="evidence" value="ECO:0007669"/>
    <property type="project" value="UniProtKB-EC"/>
</dbReference>
<evidence type="ECO:0000256" key="3">
    <source>
        <dbReference type="ARBA" id="ARBA00012925"/>
    </source>
</evidence>
<evidence type="ECO:0000313" key="11">
    <source>
        <dbReference type="Proteomes" id="UP000694844"/>
    </source>
</evidence>
<dbReference type="Pfam" id="PF00194">
    <property type="entry name" value="Carb_anhydrase"/>
    <property type="match status" value="1"/>
</dbReference>
<evidence type="ECO:0000256" key="8">
    <source>
        <dbReference type="ARBA" id="ARBA00048348"/>
    </source>
</evidence>
<dbReference type="OrthoDB" id="429145at2759"/>
<gene>
    <name evidence="12" type="primary">LOC111105097</name>
</gene>
<dbReference type="Proteomes" id="UP000694844">
    <property type="component" value="Chromosome 7"/>
</dbReference>
<dbReference type="KEGG" id="cvn:111105097"/>
<proteinExistence type="inferred from homology"/>
<dbReference type="RefSeq" id="XP_022294978.1">
    <property type="nucleotide sequence ID" value="XM_022439270.1"/>
</dbReference>
<dbReference type="GO" id="GO:0005576">
    <property type="term" value="C:extracellular region"/>
    <property type="evidence" value="ECO:0007669"/>
    <property type="project" value="UniProtKB-SubCell"/>
</dbReference>
<dbReference type="AlphaFoldDB" id="A0A8B8AWA3"/>
<feature type="region of interest" description="Disordered" evidence="9">
    <location>
        <begin position="1"/>
        <end position="23"/>
    </location>
</feature>